<reference evidence="1" key="1">
    <citation type="submission" date="2020-04" db="EMBL/GenBank/DDBJ databases">
        <title>Deep metagenomics examines the oral microbiome during advanced dental caries in children, revealing novel taxa and co-occurrences with host molecules.</title>
        <authorList>
            <person name="Baker J.L."/>
            <person name="Morton J.T."/>
            <person name="Dinis M."/>
            <person name="Alvarez R."/>
            <person name="Tran N.C."/>
            <person name="Knight R."/>
            <person name="Edlund A."/>
        </authorList>
    </citation>
    <scope>NUCLEOTIDE SEQUENCE</scope>
    <source>
        <strain evidence="1">JCVI_47_bin.3</strain>
    </source>
</reference>
<dbReference type="EMBL" id="JABZXS010000047">
    <property type="protein sequence ID" value="MBF1673450.1"/>
    <property type="molecule type" value="Genomic_DNA"/>
</dbReference>
<name>A0A930LU35_9MICC</name>
<proteinExistence type="predicted"/>
<sequence>MAIINKDTQIARFSTDGEIGWVPLIPRLGSYESFDEYVVEYDPGNIDYGNGPLMDALLEPGGSVWADAAEDLDLGLYTLPDGHQLFTAQTKVYAFVEGRTPASAPLAKAIAAPSVGGGEAAVMKRLSEVASRCGVYVPDGVTVIDVLNIISIITNSPIWALNAILPRTGADAPAGNVSLGLAPGQNELSWIAYNHRSAYVNVFTLLDQELRASHGVTYAILPDDDHTDVHTTDSAFFGVADRSIVKTHRYHSSDVGRGGRVMELRDLDSDYSPNLHGGQPEARTPELLRLDKYLATLGNAPRGTNVFVAIYSTNKGDTVTINGTRIPAFKVTVEDLYERCELYGRTDFQIMRKQMRAYGVNRGRPPQFGDYILNGVPSGNAVLAYIQKQR</sequence>
<protein>
    <submittedName>
        <fullName evidence="1">Uncharacterized protein</fullName>
    </submittedName>
</protein>
<dbReference type="AlphaFoldDB" id="A0A930LU35"/>
<organism evidence="1 2">
    <name type="scientific">Rothia mucilaginosa</name>
    <dbReference type="NCBI Taxonomy" id="43675"/>
    <lineage>
        <taxon>Bacteria</taxon>
        <taxon>Bacillati</taxon>
        <taxon>Actinomycetota</taxon>
        <taxon>Actinomycetes</taxon>
        <taxon>Micrococcales</taxon>
        <taxon>Micrococcaceae</taxon>
        <taxon>Rothia</taxon>
    </lineage>
</organism>
<gene>
    <name evidence="1" type="ORF">HXO65_04500</name>
</gene>
<dbReference type="Proteomes" id="UP000785653">
    <property type="component" value="Unassembled WGS sequence"/>
</dbReference>
<accession>A0A930LU35</accession>
<evidence type="ECO:0000313" key="2">
    <source>
        <dbReference type="Proteomes" id="UP000785653"/>
    </source>
</evidence>
<evidence type="ECO:0000313" key="1">
    <source>
        <dbReference type="EMBL" id="MBF1673450.1"/>
    </source>
</evidence>
<comment type="caution">
    <text evidence="1">The sequence shown here is derived from an EMBL/GenBank/DDBJ whole genome shotgun (WGS) entry which is preliminary data.</text>
</comment>